<evidence type="ECO:0000256" key="5">
    <source>
        <dbReference type="ARBA" id="ARBA00022553"/>
    </source>
</evidence>
<evidence type="ECO:0000313" key="17">
    <source>
        <dbReference type="EMBL" id="MCE3531989.1"/>
    </source>
</evidence>
<feature type="domain" description="Histidine kinase" evidence="16">
    <location>
        <begin position="334"/>
        <end position="546"/>
    </location>
</feature>
<evidence type="ECO:0000313" key="18">
    <source>
        <dbReference type="Proteomes" id="UP001320170"/>
    </source>
</evidence>
<name>A0ABS8X565_9GAMM</name>
<protein>
    <recommendedName>
        <fullName evidence="3">histidine kinase</fullName>
        <ecNumber evidence="3">2.7.13.3</ecNumber>
    </recommendedName>
</protein>
<evidence type="ECO:0000256" key="4">
    <source>
        <dbReference type="ARBA" id="ARBA00022475"/>
    </source>
</evidence>
<dbReference type="CDD" id="cd00082">
    <property type="entry name" value="HisKA"/>
    <property type="match status" value="1"/>
</dbReference>
<feature type="coiled-coil region" evidence="14">
    <location>
        <begin position="353"/>
        <end position="380"/>
    </location>
</feature>
<dbReference type="EMBL" id="JAJTND010000004">
    <property type="protein sequence ID" value="MCE3531989.1"/>
    <property type="molecule type" value="Genomic_DNA"/>
</dbReference>
<organism evidence="17 18">
    <name type="scientific">Legionella resiliens</name>
    <dbReference type="NCBI Taxonomy" id="2905958"/>
    <lineage>
        <taxon>Bacteria</taxon>
        <taxon>Pseudomonadati</taxon>
        <taxon>Pseudomonadota</taxon>
        <taxon>Gammaproteobacteria</taxon>
        <taxon>Legionellales</taxon>
        <taxon>Legionellaceae</taxon>
        <taxon>Legionella</taxon>
    </lineage>
</organism>
<comment type="caution">
    <text evidence="17">The sequence shown here is derived from an EMBL/GenBank/DDBJ whole genome shotgun (WGS) entry which is preliminary data.</text>
</comment>
<dbReference type="PRINTS" id="PR00344">
    <property type="entry name" value="BCTRLSENSOR"/>
</dbReference>
<evidence type="ECO:0000256" key="2">
    <source>
        <dbReference type="ARBA" id="ARBA00004651"/>
    </source>
</evidence>
<dbReference type="InterPro" id="IPR005467">
    <property type="entry name" value="His_kinase_dom"/>
</dbReference>
<evidence type="ECO:0000259" key="16">
    <source>
        <dbReference type="PROSITE" id="PS50109"/>
    </source>
</evidence>
<dbReference type="Gene3D" id="1.10.287.130">
    <property type="match status" value="1"/>
</dbReference>
<evidence type="ECO:0000256" key="1">
    <source>
        <dbReference type="ARBA" id="ARBA00000085"/>
    </source>
</evidence>
<keyword evidence="8" id="KW-0547">Nucleotide-binding</keyword>
<reference evidence="17 18" key="1">
    <citation type="journal article" date="2024" name="Pathogens">
        <title>Characterization of a Novel Species of Legionella Isolated from a Healthcare Facility: Legionella resiliens sp. nov.</title>
        <authorList>
            <person name="Cristino S."/>
            <person name="Pascale M.R."/>
            <person name="Marino F."/>
            <person name="Derelitto C."/>
            <person name="Salaris S."/>
            <person name="Orsini M."/>
            <person name="Squarzoni S."/>
            <person name="Grottola A."/>
            <person name="Girolamini L."/>
        </authorList>
    </citation>
    <scope>NUCLEOTIDE SEQUENCE [LARGE SCALE GENOMIC DNA]</scope>
    <source>
        <strain evidence="17 18">8cVS16</strain>
    </source>
</reference>
<keyword evidence="5" id="KW-0597">Phosphoprotein</keyword>
<dbReference type="PANTHER" id="PTHR45528">
    <property type="entry name" value="SENSOR HISTIDINE KINASE CPXA"/>
    <property type="match status" value="1"/>
</dbReference>
<keyword evidence="10 17" id="KW-0067">ATP-binding</keyword>
<dbReference type="InterPro" id="IPR004358">
    <property type="entry name" value="Sig_transdc_His_kin-like_C"/>
</dbReference>
<dbReference type="InterPro" id="IPR036890">
    <property type="entry name" value="HATPase_C_sf"/>
</dbReference>
<evidence type="ECO:0000256" key="13">
    <source>
        <dbReference type="ARBA" id="ARBA00023136"/>
    </source>
</evidence>
<dbReference type="GO" id="GO:0005524">
    <property type="term" value="F:ATP binding"/>
    <property type="evidence" value="ECO:0007669"/>
    <property type="project" value="UniProtKB-KW"/>
</dbReference>
<evidence type="ECO:0000256" key="15">
    <source>
        <dbReference type="SAM" id="Phobius"/>
    </source>
</evidence>
<keyword evidence="12" id="KW-0902">Two-component regulatory system</keyword>
<dbReference type="InterPro" id="IPR036097">
    <property type="entry name" value="HisK_dim/P_sf"/>
</dbReference>
<dbReference type="EC" id="2.7.13.3" evidence="3"/>
<dbReference type="InterPro" id="IPR003661">
    <property type="entry name" value="HisK_dim/P_dom"/>
</dbReference>
<dbReference type="SUPFAM" id="SSF47384">
    <property type="entry name" value="Homodimeric domain of signal transducing histidine kinase"/>
    <property type="match status" value="1"/>
</dbReference>
<evidence type="ECO:0000256" key="3">
    <source>
        <dbReference type="ARBA" id="ARBA00012438"/>
    </source>
</evidence>
<dbReference type="PROSITE" id="PS50109">
    <property type="entry name" value="HIS_KIN"/>
    <property type="match status" value="1"/>
</dbReference>
<dbReference type="Pfam" id="PF00512">
    <property type="entry name" value="HisKA"/>
    <property type="match status" value="1"/>
</dbReference>
<keyword evidence="11 15" id="KW-1133">Transmembrane helix</keyword>
<dbReference type="SMART" id="SM00388">
    <property type="entry name" value="HisKA"/>
    <property type="match status" value="1"/>
</dbReference>
<dbReference type="SMART" id="SM00387">
    <property type="entry name" value="HATPase_c"/>
    <property type="match status" value="1"/>
</dbReference>
<dbReference type="SUPFAM" id="SSF55874">
    <property type="entry name" value="ATPase domain of HSP90 chaperone/DNA topoisomerase II/histidine kinase"/>
    <property type="match status" value="1"/>
</dbReference>
<keyword evidence="4" id="KW-1003">Cell membrane</keyword>
<feature type="transmembrane region" description="Helical" evidence="15">
    <location>
        <begin position="255"/>
        <end position="276"/>
    </location>
</feature>
<evidence type="ECO:0000256" key="7">
    <source>
        <dbReference type="ARBA" id="ARBA00022692"/>
    </source>
</evidence>
<dbReference type="PANTHER" id="PTHR45528:SF1">
    <property type="entry name" value="SENSOR HISTIDINE KINASE CPXA"/>
    <property type="match status" value="1"/>
</dbReference>
<dbReference type="Proteomes" id="UP001320170">
    <property type="component" value="Unassembled WGS sequence"/>
</dbReference>
<dbReference type="InterPro" id="IPR003594">
    <property type="entry name" value="HATPase_dom"/>
</dbReference>
<dbReference type="CDD" id="cd00075">
    <property type="entry name" value="HATPase"/>
    <property type="match status" value="1"/>
</dbReference>
<evidence type="ECO:0000256" key="14">
    <source>
        <dbReference type="SAM" id="Coils"/>
    </source>
</evidence>
<dbReference type="InterPro" id="IPR050398">
    <property type="entry name" value="HssS/ArlS-like"/>
</dbReference>
<keyword evidence="9" id="KW-0418">Kinase</keyword>
<keyword evidence="14" id="KW-0175">Coiled coil</keyword>
<keyword evidence="7 15" id="KW-0812">Transmembrane</keyword>
<feature type="transmembrane region" description="Helical" evidence="15">
    <location>
        <begin position="6"/>
        <end position="27"/>
    </location>
</feature>
<proteinExistence type="predicted"/>
<keyword evidence="13 15" id="KW-0472">Membrane</keyword>
<gene>
    <name evidence="17" type="ORF">LXO92_06340</name>
</gene>
<keyword evidence="18" id="KW-1185">Reference proteome</keyword>
<evidence type="ECO:0000256" key="12">
    <source>
        <dbReference type="ARBA" id="ARBA00023012"/>
    </source>
</evidence>
<comment type="catalytic activity">
    <reaction evidence="1">
        <text>ATP + protein L-histidine = ADP + protein N-phospho-L-histidine.</text>
        <dbReference type="EC" id="2.7.13.3"/>
    </reaction>
</comment>
<dbReference type="Pfam" id="PF02518">
    <property type="entry name" value="HATPase_c"/>
    <property type="match status" value="1"/>
</dbReference>
<evidence type="ECO:0000256" key="10">
    <source>
        <dbReference type="ARBA" id="ARBA00022840"/>
    </source>
</evidence>
<accession>A0ABS8X565</accession>
<evidence type="ECO:0000256" key="6">
    <source>
        <dbReference type="ARBA" id="ARBA00022679"/>
    </source>
</evidence>
<evidence type="ECO:0000256" key="9">
    <source>
        <dbReference type="ARBA" id="ARBA00022777"/>
    </source>
</evidence>
<evidence type="ECO:0000256" key="11">
    <source>
        <dbReference type="ARBA" id="ARBA00022989"/>
    </source>
</evidence>
<keyword evidence="6" id="KW-0808">Transferase</keyword>
<dbReference type="Gene3D" id="3.30.565.10">
    <property type="entry name" value="Histidine kinase-like ATPase, C-terminal domain"/>
    <property type="match status" value="1"/>
</dbReference>
<comment type="subcellular location">
    <subcellularLocation>
        <location evidence="2">Cell membrane</location>
        <topology evidence="2">Multi-pass membrane protein</topology>
    </subcellularLocation>
</comment>
<sequence length="546" mass="62661">MIKLYLKTICASLLILFFILLGFYLSFTYSIRVSSQKVHDILGIGNFSVLEHRLLKSNGAQLYISISRSHEELKKLFPQNNNAAQVMAISSLPLTEKEKEQLLAGGVVYKDEQNLMFLTYSLHDVYAYKRLGKSPYVLKIQVGTSMNEIIQSSTYLMRMLILNSLNATPMSKWNEALDTLQLQYQIPLELTSINSTHIAYKTKNKLMNGEVDYDIPTDENPITTIYFKIPNSDKIIRVGPLNYPYFSLQLSKIQIYFVITTTFLAVFAVAVLTWLFSRNSAKIHKLTQEYSQGHFNYEVHLNRFSTLRGVYENVVAMGNKINLLIQSQQNMARFVAHEVRTPLYTIQLALDSLKKIKTQSSEEQEHIESIEEDIQELNRLIHTFLLYSQSTTHELKINKERLNLRKWLENLLKTHQSYEVNVLFNFQQNDNELIFFDPKLLYHAINNLISNALKHARKEILISLEYQNKSVIIRVEDDGPGVPERDREKIVEPFTTLNSTDTAGKHIGLGLSITKSILGLHDGKLSINDSKTLKGASFSIILPRIT</sequence>
<evidence type="ECO:0000256" key="8">
    <source>
        <dbReference type="ARBA" id="ARBA00022741"/>
    </source>
</evidence>
<dbReference type="RefSeq" id="WP_232890629.1">
    <property type="nucleotide sequence ID" value="NZ_JAJSPM010000005.1"/>
</dbReference>